<comment type="similarity">
    <text evidence="1 2">Belongs to the phospholipid scramblase family.</text>
</comment>
<dbReference type="PANTHER" id="PTHR23248:SF9">
    <property type="entry name" value="PHOSPHOLIPID SCRAMBLASE"/>
    <property type="match status" value="1"/>
</dbReference>
<dbReference type="InterPro" id="IPR005552">
    <property type="entry name" value="Scramblase"/>
</dbReference>
<reference evidence="3 4" key="1">
    <citation type="journal article" date="2011" name="Proc. Natl. Acad. Sci. U.S.A.">
        <title>Evolutionary erosion of yeast sex chromosomes by mating-type switching accidents.</title>
        <authorList>
            <person name="Gordon J.L."/>
            <person name="Armisen D."/>
            <person name="Proux-Wera E."/>
            <person name="Oheigeartaigh S.S."/>
            <person name="Byrne K.P."/>
            <person name="Wolfe K.H."/>
        </authorList>
    </citation>
    <scope>NUCLEOTIDE SEQUENCE [LARGE SCALE GENOMIC DNA]</scope>
    <source>
        <strain evidence="4">ATCC 22294 / BCRC 22015 / CBS 2517 / CECT 1963 / NBRC 1671 / NRRL Y-8276</strain>
    </source>
</reference>
<proteinExistence type="inferred from homology"/>
<keyword evidence="4" id="KW-1185">Reference proteome</keyword>
<dbReference type="AlphaFoldDB" id="H2AXM1"/>
<dbReference type="InterPro" id="IPR025659">
    <property type="entry name" value="Tubby-like_C"/>
</dbReference>
<gene>
    <name evidence="3" type="primary">KAFR0G00880</name>
    <name evidence="3" type="ORF">KAFR_0G00880</name>
</gene>
<protein>
    <recommendedName>
        <fullName evidence="2">Phospholipid scramblase</fullName>
    </recommendedName>
</protein>
<evidence type="ECO:0000256" key="1">
    <source>
        <dbReference type="ARBA" id="ARBA00005350"/>
    </source>
</evidence>
<dbReference type="GeneID" id="13887410"/>
<evidence type="ECO:0000313" key="3">
    <source>
        <dbReference type="EMBL" id="CCF59121.1"/>
    </source>
</evidence>
<dbReference type="HOGENOM" id="CLU_023808_0_0_1"/>
<dbReference type="InParanoid" id="H2AXM1"/>
<name>H2AXM1_KAZAF</name>
<evidence type="ECO:0000256" key="2">
    <source>
        <dbReference type="RuleBase" id="RU363116"/>
    </source>
</evidence>
<dbReference type="PANTHER" id="PTHR23248">
    <property type="entry name" value="PHOSPHOLIPID SCRAMBLASE-RELATED"/>
    <property type="match status" value="1"/>
</dbReference>
<dbReference type="Proteomes" id="UP000005220">
    <property type="component" value="Chromosome 7"/>
</dbReference>
<dbReference type="FunCoup" id="H2AXM1">
    <property type="interactions" value="203"/>
</dbReference>
<dbReference type="GO" id="GO:0017128">
    <property type="term" value="F:phospholipid scramblase activity"/>
    <property type="evidence" value="ECO:0007669"/>
    <property type="project" value="InterPro"/>
</dbReference>
<dbReference type="GO" id="GO:1903147">
    <property type="term" value="P:negative regulation of autophagy of mitochondrion"/>
    <property type="evidence" value="ECO:0007669"/>
    <property type="project" value="EnsemblFungi"/>
</dbReference>
<dbReference type="KEGG" id="kaf:KAFR_0G00880"/>
<dbReference type="GO" id="GO:0005886">
    <property type="term" value="C:plasma membrane"/>
    <property type="evidence" value="ECO:0007669"/>
    <property type="project" value="TreeGrafter"/>
</dbReference>
<organism evidence="3 4">
    <name type="scientific">Kazachstania africana (strain ATCC 22294 / BCRC 22015 / CBS 2517 / CECT 1963 / NBRC 1671 / NRRL Y-8276)</name>
    <name type="common">Yeast</name>
    <name type="synonym">Kluyveromyces africanus</name>
    <dbReference type="NCBI Taxonomy" id="1071382"/>
    <lineage>
        <taxon>Eukaryota</taxon>
        <taxon>Fungi</taxon>
        <taxon>Dikarya</taxon>
        <taxon>Ascomycota</taxon>
        <taxon>Saccharomycotina</taxon>
        <taxon>Saccharomycetes</taxon>
        <taxon>Saccharomycetales</taxon>
        <taxon>Saccharomycetaceae</taxon>
        <taxon>Kazachstania</taxon>
    </lineage>
</organism>
<dbReference type="Pfam" id="PF03803">
    <property type="entry name" value="Scramblase"/>
    <property type="match status" value="1"/>
</dbReference>
<dbReference type="OrthoDB" id="191150at2759"/>
<dbReference type="STRING" id="1071382.H2AXM1"/>
<sequence length="248" mass="28901">MSINKYRSITKVLSQPTILLERQLELHNLIFGIEQLNRYKILSPSTNETVGYAVERPKSLTGFILRQVTKLHRPFVVDIFDNLDNHLFTVSRKFSAINSHIKVWNDDFLIGESVQRWHMWRRKYDLFVNRGKAMQNVTLSQFGSIDSPFLAFEFPVYDEVGKINGCVDRNWVGLGREFFTDTGVYVLRFDSRKSFEGVYDMRNLSSTILNLNERAVLLGNAISIDFDYFSRHSRHFGSGFISFTNDEF</sequence>
<dbReference type="RefSeq" id="XP_003958256.1">
    <property type="nucleotide sequence ID" value="XM_003958207.1"/>
</dbReference>
<dbReference type="eggNOG" id="KOG0621">
    <property type="taxonomic scope" value="Eukaryota"/>
</dbReference>
<dbReference type="EMBL" id="HE650827">
    <property type="protein sequence ID" value="CCF59121.1"/>
    <property type="molecule type" value="Genomic_DNA"/>
</dbReference>
<accession>H2AXM1</accession>
<dbReference type="SUPFAM" id="SSF54518">
    <property type="entry name" value="Tubby C-terminal domain-like"/>
    <property type="match status" value="1"/>
</dbReference>
<dbReference type="GO" id="GO:0034599">
    <property type="term" value="P:cellular response to oxidative stress"/>
    <property type="evidence" value="ECO:0007669"/>
    <property type="project" value="EnsemblFungi"/>
</dbReference>
<evidence type="ECO:0000313" key="4">
    <source>
        <dbReference type="Proteomes" id="UP000005220"/>
    </source>
</evidence>
<dbReference type="GO" id="GO:0034605">
    <property type="term" value="P:cellular response to heat"/>
    <property type="evidence" value="ECO:0007669"/>
    <property type="project" value="EnsemblFungi"/>
</dbReference>